<reference evidence="2 3" key="1">
    <citation type="journal article" date="2024" name="Science">
        <title>Giant polyketide synthase enzymes in the biosynthesis of giant marine polyether toxins.</title>
        <authorList>
            <person name="Fallon T.R."/>
            <person name="Shende V.V."/>
            <person name="Wierzbicki I.H."/>
            <person name="Pendleton A.L."/>
            <person name="Watervoot N.F."/>
            <person name="Auber R.P."/>
            <person name="Gonzalez D.J."/>
            <person name="Wisecaver J.H."/>
            <person name="Moore B.S."/>
        </authorList>
    </citation>
    <scope>NUCLEOTIDE SEQUENCE [LARGE SCALE GENOMIC DNA]</scope>
    <source>
        <strain evidence="2 3">12B1</strain>
    </source>
</reference>
<evidence type="ECO:0000256" key="1">
    <source>
        <dbReference type="SAM" id="MobiDB-lite"/>
    </source>
</evidence>
<dbReference type="EMBL" id="JBGBPQ010000011">
    <property type="protein sequence ID" value="KAL1515855.1"/>
    <property type="molecule type" value="Genomic_DNA"/>
</dbReference>
<name>A0AB34JAQ7_PRYPA</name>
<comment type="caution">
    <text evidence="2">The sequence shown here is derived from an EMBL/GenBank/DDBJ whole genome shotgun (WGS) entry which is preliminary data.</text>
</comment>
<protein>
    <submittedName>
        <fullName evidence="2">Uncharacterized protein</fullName>
    </submittedName>
</protein>
<feature type="compositionally biased region" description="Polar residues" evidence="1">
    <location>
        <begin position="98"/>
        <end position="107"/>
    </location>
</feature>
<evidence type="ECO:0000313" key="2">
    <source>
        <dbReference type="EMBL" id="KAL1515855.1"/>
    </source>
</evidence>
<organism evidence="2 3">
    <name type="scientific">Prymnesium parvum</name>
    <name type="common">Toxic golden alga</name>
    <dbReference type="NCBI Taxonomy" id="97485"/>
    <lineage>
        <taxon>Eukaryota</taxon>
        <taxon>Haptista</taxon>
        <taxon>Haptophyta</taxon>
        <taxon>Prymnesiophyceae</taxon>
        <taxon>Prymnesiales</taxon>
        <taxon>Prymnesiaceae</taxon>
        <taxon>Prymnesium</taxon>
    </lineage>
</organism>
<proteinExistence type="predicted"/>
<feature type="region of interest" description="Disordered" evidence="1">
    <location>
        <begin position="35"/>
        <end position="112"/>
    </location>
</feature>
<feature type="region of interest" description="Disordered" evidence="1">
    <location>
        <begin position="1"/>
        <end position="21"/>
    </location>
</feature>
<dbReference type="Proteomes" id="UP001515480">
    <property type="component" value="Unassembled WGS sequence"/>
</dbReference>
<evidence type="ECO:0000313" key="3">
    <source>
        <dbReference type="Proteomes" id="UP001515480"/>
    </source>
</evidence>
<keyword evidence="3" id="KW-1185">Reference proteome</keyword>
<dbReference type="AlphaFoldDB" id="A0AB34JAQ7"/>
<accession>A0AB34JAQ7</accession>
<feature type="compositionally biased region" description="Basic and acidic residues" evidence="1">
    <location>
        <begin position="67"/>
        <end position="93"/>
    </location>
</feature>
<sequence>MSDDDADLWSKLDTLDDTEPLGMEDDLILRMQAVSKVKRKSSAAKGQPAKAPWTTATKSIKKKKKQQPKERMQIEAVARRRCESDSGRRDESRPPPSTSVAEVSTSRRVWKEAERQPCPQRVGWPSAPPFLHRLALRLLVALFASRASGPEGSWAAAMRGTFIEALRQACRRGAQSTRRD</sequence>
<gene>
    <name evidence="2" type="ORF">AB1Y20_002470</name>
</gene>